<gene>
    <name evidence="1" type="ORF">SAMN02910406_02904</name>
</gene>
<dbReference type="AlphaFoldDB" id="A0A1I1P843"/>
<accession>A0A1I1P843</accession>
<dbReference type="Proteomes" id="UP000182192">
    <property type="component" value="Unassembled WGS sequence"/>
</dbReference>
<organism evidence="1 2">
    <name type="scientific">Ruminococcus albus</name>
    <dbReference type="NCBI Taxonomy" id="1264"/>
    <lineage>
        <taxon>Bacteria</taxon>
        <taxon>Bacillati</taxon>
        <taxon>Bacillota</taxon>
        <taxon>Clostridia</taxon>
        <taxon>Eubacteriales</taxon>
        <taxon>Oscillospiraceae</taxon>
        <taxon>Ruminococcus</taxon>
    </lineage>
</organism>
<sequence>MNEYRKNVTIVLNFLKGRGYAQSTVKNHERFYTLLADDLAAKDITYSPEYGKALLSTLPGPA</sequence>
<evidence type="ECO:0000313" key="1">
    <source>
        <dbReference type="EMBL" id="SFD02170.1"/>
    </source>
</evidence>
<reference evidence="1 2" key="1">
    <citation type="submission" date="2016-10" db="EMBL/GenBank/DDBJ databases">
        <authorList>
            <person name="de Groot N.N."/>
        </authorList>
    </citation>
    <scope>NUCLEOTIDE SEQUENCE [LARGE SCALE GENOMIC DNA]</scope>
    <source>
        <strain evidence="1 2">AR67</strain>
    </source>
</reference>
<dbReference type="EMBL" id="FOKQ01000029">
    <property type="protein sequence ID" value="SFD02170.1"/>
    <property type="molecule type" value="Genomic_DNA"/>
</dbReference>
<proteinExistence type="predicted"/>
<feature type="non-terminal residue" evidence="1">
    <location>
        <position position="62"/>
    </location>
</feature>
<protein>
    <submittedName>
        <fullName evidence="1">Uncharacterized protein</fullName>
    </submittedName>
</protein>
<evidence type="ECO:0000313" key="2">
    <source>
        <dbReference type="Proteomes" id="UP000182192"/>
    </source>
</evidence>
<name>A0A1I1P843_RUMAL</name>
<dbReference type="RefSeq" id="WP_143098738.1">
    <property type="nucleotide sequence ID" value="NZ_FOKQ01000029.1"/>
</dbReference>
<dbReference type="OrthoDB" id="9802329at2"/>